<accession>A0A1G6X2R2</accession>
<evidence type="ECO:0000313" key="2">
    <source>
        <dbReference type="Proteomes" id="UP000199467"/>
    </source>
</evidence>
<keyword evidence="2" id="KW-1185">Reference proteome</keyword>
<dbReference type="NCBIfam" id="NF041599">
    <property type="entry name" value="reg_PtrA_PA2808"/>
    <property type="match status" value="1"/>
</dbReference>
<name>A0A1G6X2R2_9GAMM</name>
<dbReference type="Proteomes" id="UP000199467">
    <property type="component" value="Unassembled WGS sequence"/>
</dbReference>
<sequence length="68" mass="7227">MKSIKTLFVVAALSVSSLAMAEGGADRTFARMEQARQVSLEAYQLAKQQNDEAPVAGSQAKQAEHASC</sequence>
<organism evidence="1 2">
    <name type="scientific">Ectopseudomonas chengduensis</name>
    <dbReference type="NCBI Taxonomy" id="489632"/>
    <lineage>
        <taxon>Bacteria</taxon>
        <taxon>Pseudomonadati</taxon>
        <taxon>Pseudomonadota</taxon>
        <taxon>Gammaproteobacteria</taxon>
        <taxon>Pseudomonadales</taxon>
        <taxon>Pseudomonadaceae</taxon>
        <taxon>Ectopseudomonas</taxon>
    </lineage>
</organism>
<proteinExistence type="predicted"/>
<gene>
    <name evidence="1" type="ORF">SAMN05216576_1336</name>
</gene>
<evidence type="ECO:0000313" key="1">
    <source>
        <dbReference type="EMBL" id="SDD72472.1"/>
    </source>
</evidence>
<dbReference type="EMBL" id="FMZQ01000033">
    <property type="protein sequence ID" value="SDD72472.1"/>
    <property type="molecule type" value="Genomic_DNA"/>
</dbReference>
<protein>
    <submittedName>
        <fullName evidence="1">Uncharacterized protein</fullName>
    </submittedName>
</protein>
<dbReference type="GeneID" id="300081657"/>
<dbReference type="AlphaFoldDB" id="A0A1G6X2R2"/>
<dbReference type="RefSeq" id="WP_004374659.1">
    <property type="nucleotide sequence ID" value="NZ_FMZQ01000033.1"/>
</dbReference>
<reference evidence="2" key="1">
    <citation type="submission" date="2016-10" db="EMBL/GenBank/DDBJ databases">
        <authorList>
            <person name="Varghese N."/>
            <person name="Submissions S."/>
        </authorList>
    </citation>
    <scope>NUCLEOTIDE SEQUENCE [LARGE SCALE GENOMIC DNA]</scope>
    <source>
        <strain evidence="2">DSM 26382</strain>
    </source>
</reference>